<evidence type="ECO:0000256" key="1">
    <source>
        <dbReference type="ARBA" id="ARBA00004141"/>
    </source>
</evidence>
<gene>
    <name evidence="7" type="ORF">C7K55_11150</name>
</gene>
<feature type="transmembrane region" description="Helical" evidence="5">
    <location>
        <begin position="61"/>
        <end position="77"/>
    </location>
</feature>
<reference evidence="7 8" key="1">
    <citation type="journal article" date="2018" name="Environ. Microbiol.">
        <title>Ecological and genomic features of two widespread freshwater picocyanobacteria.</title>
        <authorList>
            <person name="Cabello-Yeves P.J."/>
            <person name="Picazo A."/>
            <person name="Camacho A."/>
            <person name="Callieri C."/>
            <person name="Rosselli R."/>
            <person name="Roda-Garcia J.J."/>
            <person name="Coutinho F.H."/>
            <person name="Rodriguez-Valera F."/>
        </authorList>
    </citation>
    <scope>NUCLEOTIDE SEQUENCE [LARGE SCALE GENOMIC DNA]</scope>
    <source>
        <strain evidence="7 8">Tous</strain>
    </source>
</reference>
<dbReference type="InterPro" id="IPR049453">
    <property type="entry name" value="Memb_transporter_dom"/>
</dbReference>
<name>A0A2P7MSN1_9CYAN</name>
<evidence type="ECO:0000256" key="4">
    <source>
        <dbReference type="ARBA" id="ARBA00023136"/>
    </source>
</evidence>
<feature type="transmembrane region" description="Helical" evidence="5">
    <location>
        <begin position="273"/>
        <end position="289"/>
    </location>
</feature>
<keyword evidence="4 5" id="KW-0472">Membrane</keyword>
<sequence length="335" mass="35096">MRPPGMTSRTRPVVLVLVVVLCLVLTEQIARGLGIERAVGLLSLANLATLVIGIKLGWRQALLGVGSLALLTIPAVLSQGDPAAGTVVMTLTALALGLSARWQLQPVYWLMVVSLCLLITNSPLAATATTSDLARLVLGVLASGSLTTLLLSKLLPLPDGADTPGAFAVAHSWRRALAYGSLLAATTLITTPFALQHDWHINGLWLILTPFLVLRPFVRDAWRVALHRSMGTLAGVGLVILVAPALHHTVSPQVPAIALAAITAAIAARKGHPALMVAVLTATIVLFNSNASDLPLMADKRLLACAISIAISLGVMALAHPIEQRFRAVHGGEGR</sequence>
<feature type="domain" description="Integral membrane bound transporter" evidence="6">
    <location>
        <begin position="194"/>
        <end position="313"/>
    </location>
</feature>
<feature type="transmembrane region" description="Helical" evidence="5">
    <location>
        <begin position="201"/>
        <end position="218"/>
    </location>
</feature>
<dbReference type="Pfam" id="PF13515">
    <property type="entry name" value="FUSC_2"/>
    <property type="match status" value="1"/>
</dbReference>
<feature type="transmembrane region" description="Helical" evidence="5">
    <location>
        <begin position="83"/>
        <end position="100"/>
    </location>
</feature>
<comment type="caution">
    <text evidence="7">The sequence shown here is derived from an EMBL/GenBank/DDBJ whole genome shotgun (WGS) entry which is preliminary data.</text>
</comment>
<feature type="transmembrane region" description="Helical" evidence="5">
    <location>
        <begin position="38"/>
        <end position="54"/>
    </location>
</feature>
<dbReference type="GO" id="GO:0016020">
    <property type="term" value="C:membrane"/>
    <property type="evidence" value="ECO:0007669"/>
    <property type="project" value="UniProtKB-SubCell"/>
</dbReference>
<evidence type="ECO:0000313" key="7">
    <source>
        <dbReference type="EMBL" id="PSJ04212.1"/>
    </source>
</evidence>
<proteinExistence type="predicted"/>
<evidence type="ECO:0000313" key="8">
    <source>
        <dbReference type="Proteomes" id="UP000243002"/>
    </source>
</evidence>
<dbReference type="AlphaFoldDB" id="A0A2P7MSN1"/>
<feature type="transmembrane region" description="Helical" evidence="5">
    <location>
        <begin position="176"/>
        <end position="195"/>
    </location>
</feature>
<comment type="subcellular location">
    <subcellularLocation>
        <location evidence="1">Membrane</location>
        <topology evidence="1">Multi-pass membrane protein</topology>
    </subcellularLocation>
</comment>
<feature type="transmembrane region" description="Helical" evidence="5">
    <location>
        <begin position="107"/>
        <end position="127"/>
    </location>
</feature>
<protein>
    <recommendedName>
        <fullName evidence="6">Integral membrane bound transporter domain-containing protein</fullName>
    </recommendedName>
</protein>
<keyword evidence="8" id="KW-1185">Reference proteome</keyword>
<dbReference type="Proteomes" id="UP000243002">
    <property type="component" value="Unassembled WGS sequence"/>
</dbReference>
<feature type="transmembrane region" description="Helical" evidence="5">
    <location>
        <begin position="301"/>
        <end position="319"/>
    </location>
</feature>
<evidence type="ECO:0000256" key="5">
    <source>
        <dbReference type="SAM" id="Phobius"/>
    </source>
</evidence>
<feature type="transmembrane region" description="Helical" evidence="5">
    <location>
        <begin position="230"/>
        <end position="246"/>
    </location>
</feature>
<keyword evidence="3 5" id="KW-1133">Transmembrane helix</keyword>
<feature type="transmembrane region" description="Helical" evidence="5">
    <location>
        <begin position="133"/>
        <end position="155"/>
    </location>
</feature>
<accession>A0A2P7MSN1</accession>
<organism evidence="7 8">
    <name type="scientific">Cyanobium usitatum str. Tous</name>
    <dbReference type="NCBI Taxonomy" id="2116684"/>
    <lineage>
        <taxon>Bacteria</taxon>
        <taxon>Bacillati</taxon>
        <taxon>Cyanobacteriota</taxon>
        <taxon>Cyanophyceae</taxon>
        <taxon>Synechococcales</taxon>
        <taxon>Prochlorococcaceae</taxon>
        <taxon>Cyanobium</taxon>
    </lineage>
</organism>
<evidence type="ECO:0000256" key="2">
    <source>
        <dbReference type="ARBA" id="ARBA00022692"/>
    </source>
</evidence>
<evidence type="ECO:0000256" key="3">
    <source>
        <dbReference type="ARBA" id="ARBA00022989"/>
    </source>
</evidence>
<evidence type="ECO:0000259" key="6">
    <source>
        <dbReference type="Pfam" id="PF13515"/>
    </source>
</evidence>
<dbReference type="EMBL" id="PXXO01000014">
    <property type="protein sequence ID" value="PSJ04212.1"/>
    <property type="molecule type" value="Genomic_DNA"/>
</dbReference>
<keyword evidence="2 5" id="KW-0812">Transmembrane</keyword>